<evidence type="ECO:0000313" key="2">
    <source>
        <dbReference type="Proteomes" id="UP001234216"/>
    </source>
</evidence>
<sequence length="159" mass="18042">MPRTRKRRRRPEVQRIPRSEALLPEYDRTAVPEGMVTRRQLRDMNLSPGDNCGPDGARGPVAILRCKWCSYRPQWSCIHPTRAGLFRVDLAKPKRTPTLAQEWALDRAMAARQTCPGPCRRRYFHCLPLKKLGTCLECFDGTPADPSSYVTAAAHRLAA</sequence>
<evidence type="ECO:0000313" key="1">
    <source>
        <dbReference type="EMBL" id="MDQ0904659.1"/>
    </source>
</evidence>
<protein>
    <submittedName>
        <fullName evidence="1">Uncharacterized protein</fullName>
    </submittedName>
</protein>
<dbReference type="InterPro" id="IPR048142">
    <property type="entry name" value="QRL_CxxC_CxxC"/>
</dbReference>
<name>A0AAW8F4B7_9ACTN</name>
<dbReference type="EMBL" id="JAUSZV010000004">
    <property type="protein sequence ID" value="MDQ0904659.1"/>
    <property type="molecule type" value="Genomic_DNA"/>
</dbReference>
<accession>A0AAW8F4B7</accession>
<dbReference type="Proteomes" id="UP001234216">
    <property type="component" value="Unassembled WGS sequence"/>
</dbReference>
<reference evidence="1" key="1">
    <citation type="submission" date="2023-07" db="EMBL/GenBank/DDBJ databases">
        <title>Comparative genomics of wheat-associated soil bacteria to identify genetic determinants of phenazine resistance.</title>
        <authorList>
            <person name="Mouncey N."/>
        </authorList>
    </citation>
    <scope>NUCLEOTIDE SEQUENCE</scope>
    <source>
        <strain evidence="1">V4I22</strain>
    </source>
</reference>
<gene>
    <name evidence="1" type="ORF">QFZ22_000644</name>
</gene>
<dbReference type="RefSeq" id="WP_306972233.1">
    <property type="nucleotide sequence ID" value="NZ_JAUSZV010000004.1"/>
</dbReference>
<dbReference type="NCBIfam" id="NF041638">
    <property type="entry name" value="QRL_CxxC_CxxC"/>
    <property type="match status" value="1"/>
</dbReference>
<proteinExistence type="predicted"/>
<comment type="caution">
    <text evidence="1">The sequence shown here is derived from an EMBL/GenBank/DDBJ whole genome shotgun (WGS) entry which is preliminary data.</text>
</comment>
<organism evidence="1 2">
    <name type="scientific">Streptomyces canus</name>
    <dbReference type="NCBI Taxonomy" id="58343"/>
    <lineage>
        <taxon>Bacteria</taxon>
        <taxon>Bacillati</taxon>
        <taxon>Actinomycetota</taxon>
        <taxon>Actinomycetes</taxon>
        <taxon>Kitasatosporales</taxon>
        <taxon>Streptomycetaceae</taxon>
        <taxon>Streptomyces</taxon>
        <taxon>Streptomyces aurantiacus group</taxon>
    </lineage>
</organism>
<dbReference type="AlphaFoldDB" id="A0AAW8F4B7"/>